<gene>
    <name evidence="10" type="ORF">PN36_22145</name>
</gene>
<dbReference type="PROSITE" id="PS51755">
    <property type="entry name" value="OMPR_PHOB"/>
    <property type="match status" value="1"/>
</dbReference>
<keyword evidence="4 7" id="KW-0238">DNA-binding</keyword>
<dbReference type="GO" id="GO:0032993">
    <property type="term" value="C:protein-DNA complex"/>
    <property type="evidence" value="ECO:0007669"/>
    <property type="project" value="TreeGrafter"/>
</dbReference>
<keyword evidence="1 6" id="KW-0597">Phosphoprotein</keyword>
<dbReference type="SUPFAM" id="SSF52172">
    <property type="entry name" value="CheY-like"/>
    <property type="match status" value="1"/>
</dbReference>
<feature type="modified residue" description="4-aspartylphosphate" evidence="6">
    <location>
        <position position="52"/>
    </location>
</feature>
<evidence type="ECO:0000259" key="8">
    <source>
        <dbReference type="PROSITE" id="PS50110"/>
    </source>
</evidence>
<dbReference type="Gene3D" id="6.10.250.690">
    <property type="match status" value="1"/>
</dbReference>
<dbReference type="PANTHER" id="PTHR48111:SF1">
    <property type="entry name" value="TWO-COMPONENT RESPONSE REGULATOR ORR33"/>
    <property type="match status" value="1"/>
</dbReference>
<protein>
    <submittedName>
        <fullName evidence="10">CpxR</fullName>
    </submittedName>
</protein>
<accession>A0A0A6S244</accession>
<dbReference type="Proteomes" id="UP000030428">
    <property type="component" value="Unassembled WGS sequence"/>
</dbReference>
<dbReference type="SUPFAM" id="SSF46894">
    <property type="entry name" value="C-terminal effector domain of the bipartite response regulators"/>
    <property type="match status" value="1"/>
</dbReference>
<evidence type="ECO:0000313" key="10">
    <source>
        <dbReference type="EMBL" id="KHD10196.1"/>
    </source>
</evidence>
<dbReference type="GO" id="GO:0000976">
    <property type="term" value="F:transcription cis-regulatory region binding"/>
    <property type="evidence" value="ECO:0007669"/>
    <property type="project" value="TreeGrafter"/>
</dbReference>
<keyword evidence="3" id="KW-0805">Transcription regulation</keyword>
<comment type="caution">
    <text evidence="10">The sequence shown here is derived from an EMBL/GenBank/DDBJ whole genome shotgun (WGS) entry which is preliminary data.</text>
</comment>
<feature type="domain" description="OmpR/PhoB-type" evidence="9">
    <location>
        <begin position="125"/>
        <end position="220"/>
    </location>
</feature>
<dbReference type="EMBL" id="JSZA02000102">
    <property type="protein sequence ID" value="KHD10196.1"/>
    <property type="molecule type" value="Genomic_DNA"/>
</dbReference>
<dbReference type="InterPro" id="IPR016032">
    <property type="entry name" value="Sig_transdc_resp-reg_C-effctor"/>
</dbReference>
<dbReference type="Pfam" id="PF00072">
    <property type="entry name" value="Response_reg"/>
    <property type="match status" value="1"/>
</dbReference>
<dbReference type="GO" id="GO:0000156">
    <property type="term" value="F:phosphorelay response regulator activity"/>
    <property type="evidence" value="ECO:0007669"/>
    <property type="project" value="TreeGrafter"/>
</dbReference>
<evidence type="ECO:0000256" key="3">
    <source>
        <dbReference type="ARBA" id="ARBA00023015"/>
    </source>
</evidence>
<keyword evidence="11" id="KW-1185">Reference proteome</keyword>
<evidence type="ECO:0000256" key="2">
    <source>
        <dbReference type="ARBA" id="ARBA00023012"/>
    </source>
</evidence>
<dbReference type="AlphaFoldDB" id="A0A0A6S244"/>
<keyword evidence="2" id="KW-0902">Two-component regulatory system</keyword>
<evidence type="ECO:0000256" key="4">
    <source>
        <dbReference type="ARBA" id="ARBA00023125"/>
    </source>
</evidence>
<dbReference type="PROSITE" id="PS50110">
    <property type="entry name" value="RESPONSE_REGULATORY"/>
    <property type="match status" value="1"/>
</dbReference>
<dbReference type="Gene3D" id="3.40.50.2300">
    <property type="match status" value="1"/>
</dbReference>
<sequence length="223" mass="25578">MYRILLIDDDERLAPLLAEYFSRYDLNLISETHPSQGLRRLSQGDVDLLILDVMLPEMDGFDVCRSLRKDNDMPILMLTARGEVMDRVIGLEIGADDYLAKPFEPRELVARIHNILKRTTSKQTSPIHQFGDLKIDPNRRQVTLKGQMIELTTKEYALLLLLVKSPGKSFSRDEIMNALSGVDAEFFSRSIDILVSRLRQKLKPLENIQTVWGRGYRFIEGAN</sequence>
<dbReference type="InterPro" id="IPR001789">
    <property type="entry name" value="Sig_transdc_resp-reg_receiver"/>
</dbReference>
<dbReference type="GO" id="GO:0005829">
    <property type="term" value="C:cytosol"/>
    <property type="evidence" value="ECO:0007669"/>
    <property type="project" value="TreeGrafter"/>
</dbReference>
<dbReference type="Pfam" id="PF00486">
    <property type="entry name" value="Trans_reg_C"/>
    <property type="match status" value="1"/>
</dbReference>
<feature type="DNA-binding region" description="OmpR/PhoB-type" evidence="7">
    <location>
        <begin position="125"/>
        <end position="220"/>
    </location>
</feature>
<keyword evidence="5" id="KW-0804">Transcription</keyword>
<dbReference type="PANTHER" id="PTHR48111">
    <property type="entry name" value="REGULATOR OF RPOS"/>
    <property type="match status" value="1"/>
</dbReference>
<evidence type="ECO:0000259" key="9">
    <source>
        <dbReference type="PROSITE" id="PS51755"/>
    </source>
</evidence>
<feature type="domain" description="Response regulatory" evidence="8">
    <location>
        <begin position="3"/>
        <end position="116"/>
    </location>
</feature>
<evidence type="ECO:0000256" key="7">
    <source>
        <dbReference type="PROSITE-ProRule" id="PRU01091"/>
    </source>
</evidence>
<dbReference type="Gene3D" id="1.10.10.10">
    <property type="entry name" value="Winged helix-like DNA-binding domain superfamily/Winged helix DNA-binding domain"/>
    <property type="match status" value="1"/>
</dbReference>
<proteinExistence type="predicted"/>
<dbReference type="InterPro" id="IPR011006">
    <property type="entry name" value="CheY-like_superfamily"/>
</dbReference>
<evidence type="ECO:0000313" key="11">
    <source>
        <dbReference type="Proteomes" id="UP000030428"/>
    </source>
</evidence>
<dbReference type="InterPro" id="IPR036388">
    <property type="entry name" value="WH-like_DNA-bd_sf"/>
</dbReference>
<dbReference type="CDD" id="cd00383">
    <property type="entry name" value="trans_reg_C"/>
    <property type="match status" value="1"/>
</dbReference>
<evidence type="ECO:0000256" key="1">
    <source>
        <dbReference type="ARBA" id="ARBA00022553"/>
    </source>
</evidence>
<organism evidence="10 11">
    <name type="scientific">Candidatus Thiomargarita nelsonii</name>
    <dbReference type="NCBI Taxonomy" id="1003181"/>
    <lineage>
        <taxon>Bacteria</taxon>
        <taxon>Pseudomonadati</taxon>
        <taxon>Pseudomonadota</taxon>
        <taxon>Gammaproteobacteria</taxon>
        <taxon>Thiotrichales</taxon>
        <taxon>Thiotrichaceae</taxon>
        <taxon>Thiomargarita</taxon>
    </lineage>
</organism>
<evidence type="ECO:0000256" key="6">
    <source>
        <dbReference type="PROSITE-ProRule" id="PRU00169"/>
    </source>
</evidence>
<reference evidence="10 11" key="1">
    <citation type="journal article" date="2016" name="Front. Microbiol.">
        <title>Single-Cell (Meta-)Genomics of a Dimorphic Candidatus Thiomargarita nelsonii Reveals Genomic Plasticity.</title>
        <authorList>
            <person name="Flood B.E."/>
            <person name="Fliss P."/>
            <person name="Jones D.S."/>
            <person name="Dick G.J."/>
            <person name="Jain S."/>
            <person name="Kaster A.K."/>
            <person name="Winkel M."/>
            <person name="Mussmann M."/>
            <person name="Bailey J."/>
        </authorList>
    </citation>
    <scope>NUCLEOTIDE SEQUENCE [LARGE SCALE GENOMIC DNA]</scope>
    <source>
        <strain evidence="10">Hydrate Ridge</strain>
    </source>
</reference>
<dbReference type="GO" id="GO:0006355">
    <property type="term" value="P:regulation of DNA-templated transcription"/>
    <property type="evidence" value="ECO:0007669"/>
    <property type="project" value="InterPro"/>
</dbReference>
<name>A0A0A6S244_9GAMM</name>
<dbReference type="SMART" id="SM00862">
    <property type="entry name" value="Trans_reg_C"/>
    <property type="match status" value="1"/>
</dbReference>
<evidence type="ECO:0000256" key="5">
    <source>
        <dbReference type="ARBA" id="ARBA00023163"/>
    </source>
</evidence>
<dbReference type="InterPro" id="IPR001867">
    <property type="entry name" value="OmpR/PhoB-type_DNA-bd"/>
</dbReference>
<dbReference type="InterPro" id="IPR039420">
    <property type="entry name" value="WalR-like"/>
</dbReference>
<dbReference type="FunFam" id="3.40.50.2300:FF:000001">
    <property type="entry name" value="DNA-binding response regulator PhoB"/>
    <property type="match status" value="1"/>
</dbReference>
<dbReference type="SMART" id="SM00448">
    <property type="entry name" value="REC"/>
    <property type="match status" value="1"/>
</dbReference>